<dbReference type="SUPFAM" id="SSF56300">
    <property type="entry name" value="Metallo-dependent phosphatases"/>
    <property type="match status" value="1"/>
</dbReference>
<dbReference type="PANTHER" id="PTHR42850:SF4">
    <property type="entry name" value="ZINC-DEPENDENT ENDOPOLYPHOSPHATASE"/>
    <property type="match status" value="1"/>
</dbReference>
<accession>A0ABT5I988</accession>
<comment type="caution">
    <text evidence="2">The sequence shown here is derived from an EMBL/GenBank/DDBJ whole genome shotgun (WGS) entry which is preliminary data.</text>
</comment>
<gene>
    <name evidence="2" type="ORF">PQU94_00485</name>
</gene>
<dbReference type="RefSeq" id="WP_272740040.1">
    <property type="nucleotide sequence ID" value="NZ_JAQQKW010000001.1"/>
</dbReference>
<organism evidence="2 3">
    <name type="scientific">Asticcacaulis currens</name>
    <dbReference type="NCBI Taxonomy" id="2984210"/>
    <lineage>
        <taxon>Bacteria</taxon>
        <taxon>Pseudomonadati</taxon>
        <taxon>Pseudomonadota</taxon>
        <taxon>Alphaproteobacteria</taxon>
        <taxon>Caulobacterales</taxon>
        <taxon>Caulobacteraceae</taxon>
        <taxon>Asticcacaulis</taxon>
    </lineage>
</organism>
<evidence type="ECO:0000313" key="2">
    <source>
        <dbReference type="EMBL" id="MDC7692751.1"/>
    </source>
</evidence>
<dbReference type="Proteomes" id="UP001216595">
    <property type="component" value="Unassembled WGS sequence"/>
</dbReference>
<dbReference type="InterPro" id="IPR004843">
    <property type="entry name" value="Calcineurin-like_PHP"/>
</dbReference>
<protein>
    <submittedName>
        <fullName evidence="2">Metallophosphoesterase family protein</fullName>
    </submittedName>
</protein>
<dbReference type="InterPro" id="IPR050126">
    <property type="entry name" value="Ap4A_hydrolase"/>
</dbReference>
<keyword evidence="3" id="KW-1185">Reference proteome</keyword>
<dbReference type="PANTHER" id="PTHR42850">
    <property type="entry name" value="METALLOPHOSPHOESTERASE"/>
    <property type="match status" value="1"/>
</dbReference>
<dbReference type="Gene3D" id="3.60.21.10">
    <property type="match status" value="1"/>
</dbReference>
<feature type="domain" description="Calcineurin-like phosphoesterase" evidence="1">
    <location>
        <begin position="29"/>
        <end position="218"/>
    </location>
</feature>
<name>A0ABT5I988_9CAUL</name>
<reference evidence="2 3" key="1">
    <citation type="submission" date="2023-01" db="EMBL/GenBank/DDBJ databases">
        <title>Novel species of the genus Asticcacaulis isolated from rivers.</title>
        <authorList>
            <person name="Lu H."/>
        </authorList>
    </citation>
    <scope>NUCLEOTIDE SEQUENCE [LARGE SCALE GENOMIC DNA]</scope>
    <source>
        <strain evidence="2 3">DXS10W</strain>
    </source>
</reference>
<sequence>MFVGRRRQSPLTDPTVSRGNSTIDKLTYAIGDVHGCHSLLMEMIELIRADSRGYTDRPRLILLGDYVDRGPSSKEVLDTVIALEQATWCETIALLGNHEQVLKQFLLDSAKGPNWVMFGGAETLASYGVQTPPRQNVEGWLEARRQLARNFPSAHLSFLNQARLLFKAGDYLFVHGGVKPGVPWDKQTVENLLWIRDEFLNAERPCEFVVVHGHTASEVVQHTPWRIGVDTGAYVTGTLTCVRLFENERKFLSVSKGASKTMRAEEINRAEP</sequence>
<dbReference type="CDD" id="cd00144">
    <property type="entry name" value="MPP_PPP_family"/>
    <property type="match status" value="1"/>
</dbReference>
<proteinExistence type="predicted"/>
<dbReference type="InterPro" id="IPR029052">
    <property type="entry name" value="Metallo-depent_PP-like"/>
</dbReference>
<evidence type="ECO:0000259" key="1">
    <source>
        <dbReference type="Pfam" id="PF00149"/>
    </source>
</evidence>
<evidence type="ECO:0000313" key="3">
    <source>
        <dbReference type="Proteomes" id="UP001216595"/>
    </source>
</evidence>
<dbReference type="EMBL" id="JAQQKW010000001">
    <property type="protein sequence ID" value="MDC7692751.1"/>
    <property type="molecule type" value="Genomic_DNA"/>
</dbReference>
<dbReference type="Pfam" id="PF00149">
    <property type="entry name" value="Metallophos"/>
    <property type="match status" value="1"/>
</dbReference>